<sequence length="67" mass="6875">MGGTGSAEPVKRSYKSGGTRESNRRCGICGEIEGAEHAGPIEGAGHEGTTGGAEHKEPIEGVEHTEQ</sequence>
<accession>A0ABQ1Z254</accession>
<feature type="compositionally biased region" description="Basic and acidic residues" evidence="1">
    <location>
        <begin position="53"/>
        <end position="67"/>
    </location>
</feature>
<dbReference type="Proteomes" id="UP000652153">
    <property type="component" value="Unassembled WGS sequence"/>
</dbReference>
<gene>
    <name evidence="2" type="ORF">GCM10008014_10610</name>
</gene>
<name>A0ABQ1Z254_9BACL</name>
<dbReference type="EMBL" id="BMFU01000001">
    <property type="protein sequence ID" value="GGH47353.1"/>
    <property type="molecule type" value="Genomic_DNA"/>
</dbReference>
<organism evidence="2 3">
    <name type="scientific">Paenibacillus silvae</name>
    <dbReference type="NCBI Taxonomy" id="1325358"/>
    <lineage>
        <taxon>Bacteria</taxon>
        <taxon>Bacillati</taxon>
        <taxon>Bacillota</taxon>
        <taxon>Bacilli</taxon>
        <taxon>Bacillales</taxon>
        <taxon>Paenibacillaceae</taxon>
        <taxon>Paenibacillus</taxon>
    </lineage>
</organism>
<evidence type="ECO:0000313" key="2">
    <source>
        <dbReference type="EMBL" id="GGH47353.1"/>
    </source>
</evidence>
<evidence type="ECO:0000256" key="1">
    <source>
        <dbReference type="SAM" id="MobiDB-lite"/>
    </source>
</evidence>
<reference evidence="3" key="1">
    <citation type="journal article" date="2019" name="Int. J. Syst. Evol. Microbiol.">
        <title>The Global Catalogue of Microorganisms (GCM) 10K type strain sequencing project: providing services to taxonomists for standard genome sequencing and annotation.</title>
        <authorList>
            <consortium name="The Broad Institute Genomics Platform"/>
            <consortium name="The Broad Institute Genome Sequencing Center for Infectious Disease"/>
            <person name="Wu L."/>
            <person name="Ma J."/>
        </authorList>
    </citation>
    <scope>NUCLEOTIDE SEQUENCE [LARGE SCALE GENOMIC DNA]</scope>
    <source>
        <strain evidence="3">CGMCC 1.12770</strain>
    </source>
</reference>
<keyword evidence="3" id="KW-1185">Reference proteome</keyword>
<dbReference type="RefSeq" id="WP_188591513.1">
    <property type="nucleotide sequence ID" value="NZ_BMFU01000001.1"/>
</dbReference>
<protein>
    <submittedName>
        <fullName evidence="2">Uncharacterized protein</fullName>
    </submittedName>
</protein>
<feature type="region of interest" description="Disordered" evidence="1">
    <location>
        <begin position="1"/>
        <end position="67"/>
    </location>
</feature>
<comment type="caution">
    <text evidence="2">The sequence shown here is derived from an EMBL/GenBank/DDBJ whole genome shotgun (WGS) entry which is preliminary data.</text>
</comment>
<proteinExistence type="predicted"/>
<evidence type="ECO:0000313" key="3">
    <source>
        <dbReference type="Proteomes" id="UP000652153"/>
    </source>
</evidence>